<organism evidence="1 2">
    <name type="scientific">Streptomyces inhibens</name>
    <dbReference type="NCBI Taxonomy" id="2293571"/>
    <lineage>
        <taxon>Bacteria</taxon>
        <taxon>Bacillati</taxon>
        <taxon>Actinomycetota</taxon>
        <taxon>Actinomycetes</taxon>
        <taxon>Kitasatosporales</taxon>
        <taxon>Streptomycetaceae</taxon>
        <taxon>Streptomyces</taxon>
    </lineage>
</organism>
<name>A0A371PP49_STRIH</name>
<dbReference type="AlphaFoldDB" id="A0A371PP49"/>
<reference evidence="1 2" key="1">
    <citation type="submission" date="2018-08" db="EMBL/GenBank/DDBJ databases">
        <title>Streptomyces NEAU-D10 sp. nov., a novel Actinomycete isolated from soil.</title>
        <authorList>
            <person name="Jin L."/>
        </authorList>
    </citation>
    <scope>NUCLEOTIDE SEQUENCE [LARGE SCALE GENOMIC DNA]</scope>
    <source>
        <strain evidence="1 2">NEAU-D10</strain>
    </source>
</reference>
<comment type="caution">
    <text evidence="1">The sequence shown here is derived from an EMBL/GenBank/DDBJ whole genome shotgun (WGS) entry which is preliminary data.</text>
</comment>
<dbReference type="RefSeq" id="WP_128512655.1">
    <property type="nucleotide sequence ID" value="NZ_QUAC01000486.1"/>
</dbReference>
<dbReference type="EMBL" id="QUAC01000486">
    <property type="protein sequence ID" value="REK84310.1"/>
    <property type="molecule type" value="Genomic_DNA"/>
</dbReference>
<evidence type="ECO:0000313" key="2">
    <source>
        <dbReference type="Proteomes" id="UP000262477"/>
    </source>
</evidence>
<dbReference type="Proteomes" id="UP000262477">
    <property type="component" value="Unassembled WGS sequence"/>
</dbReference>
<gene>
    <name evidence="1" type="ORF">DY245_43655</name>
</gene>
<proteinExistence type="predicted"/>
<protein>
    <submittedName>
        <fullName evidence="1">Uncharacterized protein</fullName>
    </submittedName>
</protein>
<evidence type="ECO:0000313" key="1">
    <source>
        <dbReference type="EMBL" id="REK84310.1"/>
    </source>
</evidence>
<dbReference type="OrthoDB" id="4097864at2"/>
<sequence>MNAPAVPFSASEQYLAEADEAGCLFELDGSPYVAGMSTDPVSGAQQCLVAFAAPELLRHPSPLLRTLVSRFPDCRSVVVRTAGEQEPGPLFEPMLTYLRYDAPAAPASPVAGGVRVTRSDSGEHDGRVASWISRALRDGSADLGRVVVEPAVELSTQEIMRAPSRRSYLAWADDMQEPIGHGTVLADETDEVSGTPFVELVDILIDHAEHRAAATERLVRVIAAEAAAQSLPLIGNVVHSPGSQTDPGVKVVASLQARGWQPVFRYQVASRARINVGVGGQR</sequence>
<keyword evidence="2" id="KW-1185">Reference proteome</keyword>
<accession>A0A371PP49</accession>